<dbReference type="Proteomes" id="UP001385892">
    <property type="component" value="Unassembled WGS sequence"/>
</dbReference>
<dbReference type="InterPro" id="IPR050123">
    <property type="entry name" value="Prok_molybdopt-oxidoreductase"/>
</dbReference>
<keyword evidence="2" id="KW-0479">Metal-binding</keyword>
<dbReference type="PANTHER" id="PTHR43105:SF9">
    <property type="entry name" value="NADPH-FE(3+) OXIDOREDUCTASE SUBUNIT ALPHA"/>
    <property type="match status" value="1"/>
</dbReference>
<keyword evidence="1" id="KW-0004">4Fe-4S</keyword>
<dbReference type="InterPro" id="IPR009010">
    <property type="entry name" value="Asp_de-COase-like_dom_sf"/>
</dbReference>
<dbReference type="Gene3D" id="2.40.40.20">
    <property type="match status" value="1"/>
</dbReference>
<keyword evidence="5" id="KW-0411">Iron-sulfur</keyword>
<gene>
    <name evidence="7" type="ORF">WKW82_26415</name>
</gene>
<protein>
    <submittedName>
        <fullName evidence="7">Molybdopterin-dependent oxidoreductase</fullName>
    </submittedName>
</protein>
<evidence type="ECO:0000256" key="5">
    <source>
        <dbReference type="ARBA" id="ARBA00023014"/>
    </source>
</evidence>
<feature type="domain" description="4Fe-4S Mo/W bis-MGD-type" evidence="6">
    <location>
        <begin position="10"/>
        <end position="66"/>
    </location>
</feature>
<sequence>MSLATDHPVSDWKHNACILCECNCGIEVQLGGPQGRNLVRVRGDDAHPASRGYACEKASRVDYYQNGPHRLTRPLRRRADGGFDEIDWDTAIREVAGKLAALRDTHGGSSILYYGGGGQGNHLPGLYSRATRAVLGMRYQSSALAQEKTGEFFVAGCMLGGITRSDFEHCEVGLLIGKNPWLSHGIPRARVTLREIARDPARTLIVIDPRLTETAEIADLHLRVQPGGDAHLLTAMVAVVVQEDLVARDWLAAHADGVAEVLPHFSAVSVAECCAKAGVDEALVRQAARCIARAGSVASFEDLGVQMNRHSTLVSYLHKLLVLLTGHFGKKGAAYRPSSLVPLFGGVNGGAAGLKRTPVTGAPIIGGLMPCNSIPDEILSDHAQRFRGLIVESGNPAHSLADGPRMRQALAALDLLVVIDVAMTESARLAHYVLPVASQFEKAEATFFNFEFPNNYFHVRRALLPQLDGLFSEAELHARLVEALGALPQEAVAALRAAWEAGRADFRRAFVGLMRADPQLEVLAPVLLYRAIGPLLPEGSAEAAALWGVCQTASQKQMASIARAGFDGPAPEAADALFDALLASPSAVVFSIDDWAESFQRVATANGRIQLAIPELFEELDALAAEPAPTGSAEFPLVLSAGERRSFTANTIIRNPAWRNKDRNGALRMHPDDAARAGVVNGGAALLSTGRGSAKVLVELSDRMRPGHVSLPNGQGLDYGEEGGPPQVTGVSTNELTSNEDRDWFAGTPWHKHVPARVMALE</sequence>
<keyword evidence="8" id="KW-1185">Reference proteome</keyword>
<dbReference type="SMART" id="SM00926">
    <property type="entry name" value="Molybdop_Fe4S4"/>
    <property type="match status" value="1"/>
</dbReference>
<dbReference type="Pfam" id="PF00384">
    <property type="entry name" value="Molybdopterin"/>
    <property type="match status" value="1"/>
</dbReference>
<dbReference type="Gene3D" id="3.40.228.10">
    <property type="entry name" value="Dimethylsulfoxide Reductase, domain 2"/>
    <property type="match status" value="1"/>
</dbReference>
<dbReference type="RefSeq" id="WP_340345446.1">
    <property type="nucleotide sequence ID" value="NZ_JBBKZT010000013.1"/>
</dbReference>
<evidence type="ECO:0000256" key="2">
    <source>
        <dbReference type="ARBA" id="ARBA00022723"/>
    </source>
</evidence>
<dbReference type="EMBL" id="JBBKZT010000013">
    <property type="protein sequence ID" value="MEJ8850200.1"/>
    <property type="molecule type" value="Genomic_DNA"/>
</dbReference>
<dbReference type="InterPro" id="IPR006657">
    <property type="entry name" value="MoPterin_dinucl-bd_dom"/>
</dbReference>
<evidence type="ECO:0000256" key="1">
    <source>
        <dbReference type="ARBA" id="ARBA00022485"/>
    </source>
</evidence>
<reference evidence="7 8" key="1">
    <citation type="submission" date="2024-03" db="EMBL/GenBank/DDBJ databases">
        <title>Novel species of the genus Variovorax.</title>
        <authorList>
            <person name="Liu Q."/>
            <person name="Xin Y.-H."/>
        </authorList>
    </citation>
    <scope>NUCLEOTIDE SEQUENCE [LARGE SCALE GENOMIC DNA]</scope>
    <source>
        <strain evidence="7 8">KACC 18900</strain>
    </source>
</reference>
<evidence type="ECO:0000259" key="6">
    <source>
        <dbReference type="SMART" id="SM00926"/>
    </source>
</evidence>
<proteinExistence type="predicted"/>
<accession>A0ABU8WRM0</accession>
<evidence type="ECO:0000256" key="4">
    <source>
        <dbReference type="ARBA" id="ARBA00023004"/>
    </source>
</evidence>
<comment type="caution">
    <text evidence="7">The sequence shown here is derived from an EMBL/GenBank/DDBJ whole genome shotgun (WGS) entry which is preliminary data.</text>
</comment>
<dbReference type="Gene3D" id="3.40.50.740">
    <property type="match status" value="1"/>
</dbReference>
<dbReference type="Gene3D" id="2.20.25.90">
    <property type="entry name" value="ADC-like domains"/>
    <property type="match status" value="1"/>
</dbReference>
<name>A0ABU8WRM0_9BURK</name>
<dbReference type="PANTHER" id="PTHR43105">
    <property type="entry name" value="RESPIRATORY NITRATE REDUCTASE"/>
    <property type="match status" value="1"/>
</dbReference>
<organism evidence="7 8">
    <name type="scientific">Variovorax rhizosphaerae</name>
    <dbReference type="NCBI Taxonomy" id="1836200"/>
    <lineage>
        <taxon>Bacteria</taxon>
        <taxon>Pseudomonadati</taxon>
        <taxon>Pseudomonadota</taxon>
        <taxon>Betaproteobacteria</taxon>
        <taxon>Burkholderiales</taxon>
        <taxon>Comamonadaceae</taxon>
        <taxon>Variovorax</taxon>
    </lineage>
</organism>
<dbReference type="InterPro" id="IPR006656">
    <property type="entry name" value="Mopterin_OxRdtase"/>
</dbReference>
<dbReference type="Pfam" id="PF01568">
    <property type="entry name" value="Molydop_binding"/>
    <property type="match status" value="1"/>
</dbReference>
<dbReference type="SUPFAM" id="SSF50692">
    <property type="entry name" value="ADC-like"/>
    <property type="match status" value="1"/>
</dbReference>
<evidence type="ECO:0000256" key="3">
    <source>
        <dbReference type="ARBA" id="ARBA00023002"/>
    </source>
</evidence>
<dbReference type="InterPro" id="IPR006963">
    <property type="entry name" value="Mopterin_OxRdtase_4Fe-4S_dom"/>
</dbReference>
<keyword evidence="3" id="KW-0560">Oxidoreductase</keyword>
<evidence type="ECO:0000313" key="7">
    <source>
        <dbReference type="EMBL" id="MEJ8850200.1"/>
    </source>
</evidence>
<dbReference type="Pfam" id="PF04879">
    <property type="entry name" value="Molybdop_Fe4S4"/>
    <property type="match status" value="1"/>
</dbReference>
<dbReference type="SUPFAM" id="SSF53706">
    <property type="entry name" value="Formate dehydrogenase/DMSO reductase, domains 1-3"/>
    <property type="match status" value="1"/>
</dbReference>
<keyword evidence="4" id="KW-0408">Iron</keyword>
<evidence type="ECO:0000313" key="8">
    <source>
        <dbReference type="Proteomes" id="UP001385892"/>
    </source>
</evidence>